<keyword evidence="2" id="KW-1185">Reference proteome</keyword>
<accession>A0A284SAP3</accession>
<dbReference type="Proteomes" id="UP000219338">
    <property type="component" value="Unassembled WGS sequence"/>
</dbReference>
<gene>
    <name evidence="1" type="ORF">ARMOST_21653</name>
</gene>
<evidence type="ECO:0000313" key="1">
    <source>
        <dbReference type="EMBL" id="SJL18081.1"/>
    </source>
</evidence>
<sequence>MYDEEIELPVVLIGVCQRVQSDFACRRSVLTIFSSFLFAIMTLFERRMCTPSF</sequence>
<name>A0A284SAP3_ARMOS</name>
<dbReference type="OrthoDB" id="10606772at2759"/>
<evidence type="ECO:0000313" key="2">
    <source>
        <dbReference type="Proteomes" id="UP000219338"/>
    </source>
</evidence>
<proteinExistence type="predicted"/>
<protein>
    <submittedName>
        <fullName evidence="1">Uncharacterized protein</fullName>
    </submittedName>
</protein>
<reference evidence="2" key="1">
    <citation type="journal article" date="2017" name="Nat. Ecol. Evol.">
        <title>Genome expansion and lineage-specific genetic innovations in the forest pathogenic fungi Armillaria.</title>
        <authorList>
            <person name="Sipos G."/>
            <person name="Prasanna A.N."/>
            <person name="Walter M.C."/>
            <person name="O'Connor E."/>
            <person name="Balint B."/>
            <person name="Krizsan K."/>
            <person name="Kiss B."/>
            <person name="Hess J."/>
            <person name="Varga T."/>
            <person name="Slot J."/>
            <person name="Riley R."/>
            <person name="Boka B."/>
            <person name="Rigling D."/>
            <person name="Barry K."/>
            <person name="Lee J."/>
            <person name="Mihaltcheva S."/>
            <person name="LaButti K."/>
            <person name="Lipzen A."/>
            <person name="Waldron R."/>
            <person name="Moloney N.M."/>
            <person name="Sperisen C."/>
            <person name="Kredics L."/>
            <person name="Vagvoelgyi C."/>
            <person name="Patrignani A."/>
            <person name="Fitzpatrick D."/>
            <person name="Nagy I."/>
            <person name="Doyle S."/>
            <person name="Anderson J.B."/>
            <person name="Grigoriev I.V."/>
            <person name="Gueldener U."/>
            <person name="Muensterkoetter M."/>
            <person name="Nagy L.G."/>
        </authorList>
    </citation>
    <scope>NUCLEOTIDE SEQUENCE [LARGE SCALE GENOMIC DNA]</scope>
    <source>
        <strain evidence="2">C18/9</strain>
    </source>
</reference>
<dbReference type="EMBL" id="FUEG01000053">
    <property type="protein sequence ID" value="SJL18081.1"/>
    <property type="molecule type" value="Genomic_DNA"/>
</dbReference>
<organism evidence="1 2">
    <name type="scientific">Armillaria ostoyae</name>
    <name type="common">Armillaria root rot fungus</name>
    <dbReference type="NCBI Taxonomy" id="47428"/>
    <lineage>
        <taxon>Eukaryota</taxon>
        <taxon>Fungi</taxon>
        <taxon>Dikarya</taxon>
        <taxon>Basidiomycota</taxon>
        <taxon>Agaricomycotina</taxon>
        <taxon>Agaricomycetes</taxon>
        <taxon>Agaricomycetidae</taxon>
        <taxon>Agaricales</taxon>
        <taxon>Marasmiineae</taxon>
        <taxon>Physalacriaceae</taxon>
        <taxon>Armillaria</taxon>
    </lineage>
</organism>
<dbReference type="AlphaFoldDB" id="A0A284SAP3"/>